<dbReference type="SMART" id="SM00367">
    <property type="entry name" value="LRR_CC"/>
    <property type="match status" value="4"/>
</dbReference>
<feature type="region of interest" description="Disordered" evidence="2">
    <location>
        <begin position="320"/>
        <end position="344"/>
    </location>
</feature>
<dbReference type="InterPro" id="IPR001810">
    <property type="entry name" value="F-box_dom"/>
</dbReference>
<dbReference type="InterPro" id="IPR006553">
    <property type="entry name" value="Leu-rich_rpt_Cys-con_subtyp"/>
</dbReference>
<evidence type="ECO:0000313" key="5">
    <source>
        <dbReference type="Proteomes" id="UP000815325"/>
    </source>
</evidence>
<sequence>MSTHECSIITSLMANLPDALLNVVQYLSSRDRRSLAAVCNETRELCNGMERSICLTSHSFLSAQPIIFGRFPALVHLKCVDGGIDDERLSHFTGPHLTKGLQRLKSFSVTQCSYLSTWATTALLAMASKLEHLALGRWACTASILGFPASLCTSLRILDFGDDQVDVESMDDTALQVLSGLCTSVQKLSLSRCVNITDAGSLSAMRRWVLDASHCCSLGDDALEGLALGGAPCLKHLMLERCAITNEGLSVCSQMPHLECLDLGPSFEATSAGLQCLGRCRALQSLCLGNLVIQHEVQGMGPSSSSGSSSTTTIHELTATNSSNTNNSAATTTTATTSLTTSRGECSGRSSLADMADTNSQCSCIACGCRHQGPGERGRGAGTLFGVPERGTQAGTPNASPSSCLRAYSMPGRGTEAGTPHEGPCSCPALAASSQQAVHVPSNGAPRSQGPTMFPSLKRLQFGGSFFTCGLHMVFPMAPIGSLTSVRVRGYSTVVGPHMVSLANQKGIEHLELHGGYTLSPEDCLPLVRGLPRLRKLTFACCPLVTPKAASHLLSVSSSSCLAVIELRRSGGTEGSGGGGTRQSHGCEGEDIQEIRRS</sequence>
<comment type="subcellular location">
    <subcellularLocation>
        <location evidence="1">Cytoplasm</location>
        <location evidence="1">Cytoskeleton</location>
        <location evidence="1">Cilium axoneme</location>
    </subcellularLocation>
</comment>
<feature type="compositionally biased region" description="Gly residues" evidence="2">
    <location>
        <begin position="572"/>
        <end position="581"/>
    </location>
</feature>
<feature type="domain" description="F-box" evidence="3">
    <location>
        <begin position="15"/>
        <end position="49"/>
    </location>
</feature>
<dbReference type="EMBL" id="MU069491">
    <property type="protein sequence ID" value="KAF5841218.1"/>
    <property type="molecule type" value="Genomic_DNA"/>
</dbReference>
<feature type="compositionally biased region" description="Low complexity" evidence="2">
    <location>
        <begin position="320"/>
        <end position="342"/>
    </location>
</feature>
<dbReference type="InterPro" id="IPR032675">
    <property type="entry name" value="LRR_dom_sf"/>
</dbReference>
<feature type="compositionally biased region" description="Basic and acidic residues" evidence="2">
    <location>
        <begin position="585"/>
        <end position="598"/>
    </location>
</feature>
<name>A0ABQ7H2Y0_DUNSA</name>
<dbReference type="Pfam" id="PF13516">
    <property type="entry name" value="LRR_6"/>
    <property type="match status" value="1"/>
</dbReference>
<feature type="region of interest" description="Disordered" evidence="2">
    <location>
        <begin position="571"/>
        <end position="598"/>
    </location>
</feature>
<dbReference type="Proteomes" id="UP000815325">
    <property type="component" value="Unassembled WGS sequence"/>
</dbReference>
<evidence type="ECO:0000259" key="3">
    <source>
        <dbReference type="Pfam" id="PF00646"/>
    </source>
</evidence>
<evidence type="ECO:0000313" key="4">
    <source>
        <dbReference type="EMBL" id="KAF5841218.1"/>
    </source>
</evidence>
<protein>
    <recommendedName>
        <fullName evidence="3">F-box domain-containing protein</fullName>
    </recommendedName>
</protein>
<organism evidence="4 5">
    <name type="scientific">Dunaliella salina</name>
    <name type="common">Green alga</name>
    <name type="synonym">Protococcus salinus</name>
    <dbReference type="NCBI Taxonomy" id="3046"/>
    <lineage>
        <taxon>Eukaryota</taxon>
        <taxon>Viridiplantae</taxon>
        <taxon>Chlorophyta</taxon>
        <taxon>core chlorophytes</taxon>
        <taxon>Chlorophyceae</taxon>
        <taxon>CS clade</taxon>
        <taxon>Chlamydomonadales</taxon>
        <taxon>Dunaliellaceae</taxon>
        <taxon>Dunaliella</taxon>
    </lineage>
</organism>
<evidence type="ECO:0000256" key="1">
    <source>
        <dbReference type="ARBA" id="ARBA00004430"/>
    </source>
</evidence>
<evidence type="ECO:0000256" key="2">
    <source>
        <dbReference type="SAM" id="MobiDB-lite"/>
    </source>
</evidence>
<keyword evidence="5" id="KW-1185">Reference proteome</keyword>
<proteinExistence type="predicted"/>
<reference evidence="4" key="1">
    <citation type="submission" date="2017-08" db="EMBL/GenBank/DDBJ databases">
        <authorList>
            <person name="Polle J.E."/>
            <person name="Barry K."/>
            <person name="Cushman J."/>
            <person name="Schmutz J."/>
            <person name="Tran D."/>
            <person name="Hathwaick L.T."/>
            <person name="Yim W.C."/>
            <person name="Jenkins J."/>
            <person name="Mckie-Krisberg Z.M."/>
            <person name="Prochnik S."/>
            <person name="Lindquist E."/>
            <person name="Dockter R.B."/>
            <person name="Adam C."/>
            <person name="Molina H."/>
            <person name="Bunkerborg J."/>
            <person name="Jin E."/>
            <person name="Buchheim M."/>
            <person name="Magnuson J."/>
        </authorList>
    </citation>
    <scope>NUCLEOTIDE SEQUENCE</scope>
    <source>
        <strain evidence="4">CCAP 19/18</strain>
    </source>
</reference>
<gene>
    <name evidence="4" type="ORF">DUNSADRAFT_13863</name>
</gene>
<dbReference type="InterPro" id="IPR001611">
    <property type="entry name" value="Leu-rich_rpt"/>
</dbReference>
<dbReference type="Gene3D" id="3.80.10.10">
    <property type="entry name" value="Ribonuclease Inhibitor"/>
    <property type="match status" value="2"/>
</dbReference>
<dbReference type="Pfam" id="PF00646">
    <property type="entry name" value="F-box"/>
    <property type="match status" value="1"/>
</dbReference>
<accession>A0ABQ7H2Y0</accession>
<dbReference type="PANTHER" id="PTHR13318">
    <property type="entry name" value="PARTNER OF PAIRED, ISOFORM B-RELATED"/>
    <property type="match status" value="1"/>
</dbReference>
<comment type="caution">
    <text evidence="4">The sequence shown here is derived from an EMBL/GenBank/DDBJ whole genome shotgun (WGS) entry which is preliminary data.</text>
</comment>
<dbReference type="SUPFAM" id="SSF52047">
    <property type="entry name" value="RNI-like"/>
    <property type="match status" value="2"/>
</dbReference>